<comment type="caution">
    <text evidence="1">The sequence shown here is derived from an EMBL/GenBank/DDBJ whole genome shotgun (WGS) entry which is preliminary data.</text>
</comment>
<name>A0AAW1CN75_9HEMI</name>
<sequence length="50" mass="5979">MQKVTSEYLQYLLRYRLKFVTDTQTDGKFFIVFLESGTLKTDISAEKRIR</sequence>
<reference evidence="1 2" key="1">
    <citation type="submission" date="2022-12" db="EMBL/GenBank/DDBJ databases">
        <title>Chromosome-level genome assembly of true bugs.</title>
        <authorList>
            <person name="Ma L."/>
            <person name="Li H."/>
        </authorList>
    </citation>
    <scope>NUCLEOTIDE SEQUENCE [LARGE SCALE GENOMIC DNA]</scope>
    <source>
        <strain evidence="1">Lab_2022b</strain>
    </source>
</reference>
<gene>
    <name evidence="1" type="ORF">O3M35_001640</name>
</gene>
<dbReference type="Proteomes" id="UP001461498">
    <property type="component" value="Unassembled WGS sequence"/>
</dbReference>
<evidence type="ECO:0000313" key="2">
    <source>
        <dbReference type="Proteomes" id="UP001461498"/>
    </source>
</evidence>
<accession>A0AAW1CN75</accession>
<keyword evidence="2" id="KW-1185">Reference proteome</keyword>
<evidence type="ECO:0000313" key="1">
    <source>
        <dbReference type="EMBL" id="KAK9500361.1"/>
    </source>
</evidence>
<dbReference type="EMBL" id="JAPXFL010000010">
    <property type="protein sequence ID" value="KAK9500361.1"/>
    <property type="molecule type" value="Genomic_DNA"/>
</dbReference>
<organism evidence="1 2">
    <name type="scientific">Rhynocoris fuscipes</name>
    <dbReference type="NCBI Taxonomy" id="488301"/>
    <lineage>
        <taxon>Eukaryota</taxon>
        <taxon>Metazoa</taxon>
        <taxon>Ecdysozoa</taxon>
        <taxon>Arthropoda</taxon>
        <taxon>Hexapoda</taxon>
        <taxon>Insecta</taxon>
        <taxon>Pterygota</taxon>
        <taxon>Neoptera</taxon>
        <taxon>Paraneoptera</taxon>
        <taxon>Hemiptera</taxon>
        <taxon>Heteroptera</taxon>
        <taxon>Panheteroptera</taxon>
        <taxon>Cimicomorpha</taxon>
        <taxon>Reduviidae</taxon>
        <taxon>Harpactorinae</taxon>
        <taxon>Harpactorini</taxon>
        <taxon>Rhynocoris</taxon>
    </lineage>
</organism>
<protein>
    <submittedName>
        <fullName evidence="1">Uncharacterized protein</fullName>
    </submittedName>
</protein>
<dbReference type="AlphaFoldDB" id="A0AAW1CN75"/>
<proteinExistence type="predicted"/>